<feature type="compositionally biased region" description="Low complexity" evidence="10">
    <location>
        <begin position="2029"/>
        <end position="2054"/>
    </location>
</feature>
<keyword evidence="2" id="KW-0723">Serine/threonine-protein kinase</keyword>
<dbReference type="SUPFAM" id="SSF55785">
    <property type="entry name" value="PYP-like sensor domain (PAS domain)"/>
    <property type="match status" value="1"/>
</dbReference>
<evidence type="ECO:0000259" key="14">
    <source>
        <dbReference type="PROSITE" id="PS51285"/>
    </source>
</evidence>
<dbReference type="Gene3D" id="3.40.50.2300">
    <property type="match status" value="1"/>
</dbReference>
<feature type="compositionally biased region" description="Polar residues" evidence="10">
    <location>
        <begin position="2440"/>
        <end position="2450"/>
    </location>
</feature>
<keyword evidence="6" id="KW-0067">ATP-binding</keyword>
<evidence type="ECO:0000256" key="7">
    <source>
        <dbReference type="ARBA" id="ARBA00047899"/>
    </source>
</evidence>
<dbReference type="SMART" id="SM00448">
    <property type="entry name" value="REC"/>
    <property type="match status" value="1"/>
</dbReference>
<feature type="region of interest" description="Disordered" evidence="10">
    <location>
        <begin position="1091"/>
        <end position="1132"/>
    </location>
</feature>
<dbReference type="Gene3D" id="3.30.200.20">
    <property type="entry name" value="Phosphorylase Kinase, domain 1"/>
    <property type="match status" value="1"/>
</dbReference>
<feature type="compositionally biased region" description="Polar residues" evidence="10">
    <location>
        <begin position="1432"/>
        <end position="1441"/>
    </location>
</feature>
<dbReference type="InterPro" id="IPR035965">
    <property type="entry name" value="PAS-like_dom_sf"/>
</dbReference>
<feature type="compositionally biased region" description="Low complexity" evidence="10">
    <location>
        <begin position="2110"/>
        <end position="2145"/>
    </location>
</feature>
<evidence type="ECO:0000313" key="15">
    <source>
        <dbReference type="EMBL" id="KAG0298841.1"/>
    </source>
</evidence>
<dbReference type="PROSITE" id="PS50110">
    <property type="entry name" value="RESPONSE_REGULATORY"/>
    <property type="match status" value="1"/>
</dbReference>
<evidence type="ECO:0000256" key="8">
    <source>
        <dbReference type="ARBA" id="ARBA00048679"/>
    </source>
</evidence>
<dbReference type="SUPFAM" id="SSF52172">
    <property type="entry name" value="CheY-like"/>
    <property type="match status" value="1"/>
</dbReference>
<feature type="region of interest" description="Disordered" evidence="10">
    <location>
        <begin position="2169"/>
        <end position="2314"/>
    </location>
</feature>
<dbReference type="InterPro" id="IPR000719">
    <property type="entry name" value="Prot_kinase_dom"/>
</dbReference>
<evidence type="ECO:0000256" key="9">
    <source>
        <dbReference type="PROSITE-ProRule" id="PRU00169"/>
    </source>
</evidence>
<comment type="caution">
    <text evidence="15">The sequence shown here is derived from an EMBL/GenBank/DDBJ whole genome shotgun (WGS) entry which is preliminary data.</text>
</comment>
<keyword evidence="9" id="KW-0597">Phosphoprotein</keyword>
<feature type="compositionally biased region" description="Polar residues" evidence="10">
    <location>
        <begin position="2055"/>
        <end position="2066"/>
    </location>
</feature>
<feature type="region of interest" description="Disordered" evidence="10">
    <location>
        <begin position="246"/>
        <end position="330"/>
    </location>
</feature>
<organism evidence="15 16">
    <name type="scientific">Linnemannia gamsii</name>
    <dbReference type="NCBI Taxonomy" id="64522"/>
    <lineage>
        <taxon>Eukaryota</taxon>
        <taxon>Fungi</taxon>
        <taxon>Fungi incertae sedis</taxon>
        <taxon>Mucoromycota</taxon>
        <taxon>Mortierellomycotina</taxon>
        <taxon>Mortierellomycetes</taxon>
        <taxon>Mortierellales</taxon>
        <taxon>Mortierellaceae</taxon>
        <taxon>Linnemannia</taxon>
    </lineage>
</organism>
<feature type="compositionally biased region" description="Polar residues" evidence="10">
    <location>
        <begin position="1358"/>
        <end position="1390"/>
    </location>
</feature>
<dbReference type="CDD" id="cd17546">
    <property type="entry name" value="REC_hyHK_CKI1_RcsC-like"/>
    <property type="match status" value="1"/>
</dbReference>
<dbReference type="InterPro" id="IPR050236">
    <property type="entry name" value="Ser_Thr_kinase_AGC"/>
</dbReference>
<evidence type="ECO:0000259" key="13">
    <source>
        <dbReference type="PROSITE" id="PS50112"/>
    </source>
</evidence>
<proteinExistence type="predicted"/>
<feature type="region of interest" description="Disordered" evidence="10">
    <location>
        <begin position="1"/>
        <end position="22"/>
    </location>
</feature>
<keyword evidence="4" id="KW-0547">Nucleotide-binding</keyword>
<evidence type="ECO:0000256" key="3">
    <source>
        <dbReference type="ARBA" id="ARBA00022679"/>
    </source>
</evidence>
<feature type="compositionally biased region" description="Basic and acidic residues" evidence="10">
    <location>
        <begin position="649"/>
        <end position="660"/>
    </location>
</feature>
<feature type="compositionally biased region" description="Polar residues" evidence="10">
    <location>
        <begin position="2261"/>
        <end position="2277"/>
    </location>
</feature>
<feature type="modified residue" description="4-aspartylphosphate" evidence="9">
    <location>
        <position position="2373"/>
    </location>
</feature>
<feature type="compositionally biased region" description="Low complexity" evidence="10">
    <location>
        <begin position="1"/>
        <end position="17"/>
    </location>
</feature>
<feature type="region of interest" description="Disordered" evidence="10">
    <location>
        <begin position="1244"/>
        <end position="1270"/>
    </location>
</feature>
<feature type="compositionally biased region" description="Low complexity" evidence="10">
    <location>
        <begin position="2286"/>
        <end position="2295"/>
    </location>
</feature>
<feature type="region of interest" description="Disordered" evidence="10">
    <location>
        <begin position="2109"/>
        <end position="2152"/>
    </location>
</feature>
<evidence type="ECO:0000259" key="11">
    <source>
        <dbReference type="PROSITE" id="PS50011"/>
    </source>
</evidence>
<feature type="compositionally biased region" description="Pro residues" evidence="10">
    <location>
        <begin position="416"/>
        <end position="425"/>
    </location>
</feature>
<dbReference type="SMART" id="SM00220">
    <property type="entry name" value="S_TKc"/>
    <property type="match status" value="1"/>
</dbReference>
<dbReference type="CDD" id="cd00130">
    <property type="entry name" value="PAS"/>
    <property type="match status" value="1"/>
</dbReference>
<accession>A0ABQ7KGJ3</accession>
<evidence type="ECO:0000259" key="12">
    <source>
        <dbReference type="PROSITE" id="PS50110"/>
    </source>
</evidence>
<reference evidence="15 16" key="1">
    <citation type="journal article" date="2020" name="Fungal Divers.">
        <title>Resolving the Mortierellaceae phylogeny through synthesis of multi-gene phylogenetics and phylogenomics.</title>
        <authorList>
            <person name="Vandepol N."/>
            <person name="Liber J."/>
            <person name="Desiro A."/>
            <person name="Na H."/>
            <person name="Kennedy M."/>
            <person name="Barry K."/>
            <person name="Grigoriev I.V."/>
            <person name="Miller A.N."/>
            <person name="O'Donnell K."/>
            <person name="Stajich J.E."/>
            <person name="Bonito G."/>
        </authorList>
    </citation>
    <scope>NUCLEOTIDE SEQUENCE [LARGE SCALE GENOMIC DNA]</scope>
    <source>
        <strain evidence="15 16">AD045</strain>
    </source>
</reference>
<feature type="domain" description="PAS" evidence="13">
    <location>
        <begin position="954"/>
        <end position="1009"/>
    </location>
</feature>
<feature type="compositionally biased region" description="Low complexity" evidence="10">
    <location>
        <begin position="406"/>
        <end position="415"/>
    </location>
</feature>
<dbReference type="InterPro" id="IPR000961">
    <property type="entry name" value="AGC-kinase_C"/>
</dbReference>
<comment type="catalytic activity">
    <reaction evidence="7">
        <text>L-threonyl-[protein] + ATP = O-phospho-L-threonyl-[protein] + ADP + H(+)</text>
        <dbReference type="Rhea" id="RHEA:46608"/>
        <dbReference type="Rhea" id="RHEA-COMP:11060"/>
        <dbReference type="Rhea" id="RHEA-COMP:11605"/>
        <dbReference type="ChEBI" id="CHEBI:15378"/>
        <dbReference type="ChEBI" id="CHEBI:30013"/>
        <dbReference type="ChEBI" id="CHEBI:30616"/>
        <dbReference type="ChEBI" id="CHEBI:61977"/>
        <dbReference type="ChEBI" id="CHEBI:456216"/>
        <dbReference type="EC" id="2.7.11.1"/>
    </reaction>
</comment>
<dbReference type="Gene3D" id="3.30.450.20">
    <property type="entry name" value="PAS domain"/>
    <property type="match status" value="1"/>
</dbReference>
<keyword evidence="3" id="KW-0808">Transferase</keyword>
<feature type="compositionally biased region" description="Polar residues" evidence="10">
    <location>
        <begin position="499"/>
        <end position="516"/>
    </location>
</feature>
<gene>
    <name evidence="15" type="ORF">BGZ96_006232</name>
</gene>
<feature type="compositionally biased region" description="Gly residues" evidence="10">
    <location>
        <begin position="2458"/>
        <end position="2480"/>
    </location>
</feature>
<dbReference type="InterPro" id="IPR008271">
    <property type="entry name" value="Ser/Thr_kinase_AS"/>
</dbReference>
<keyword evidence="16" id="KW-1185">Reference proteome</keyword>
<dbReference type="InterPro" id="IPR011009">
    <property type="entry name" value="Kinase-like_dom_sf"/>
</dbReference>
<evidence type="ECO:0000256" key="1">
    <source>
        <dbReference type="ARBA" id="ARBA00012513"/>
    </source>
</evidence>
<keyword evidence="5" id="KW-0418">Kinase</keyword>
<evidence type="ECO:0000256" key="10">
    <source>
        <dbReference type="SAM" id="MobiDB-lite"/>
    </source>
</evidence>
<dbReference type="InterPro" id="IPR011006">
    <property type="entry name" value="CheY-like_superfamily"/>
</dbReference>
<dbReference type="PROSITE" id="PS50011">
    <property type="entry name" value="PROTEIN_KINASE_DOM"/>
    <property type="match status" value="1"/>
</dbReference>
<evidence type="ECO:0000256" key="4">
    <source>
        <dbReference type="ARBA" id="ARBA00022741"/>
    </source>
</evidence>
<feature type="region of interest" description="Disordered" evidence="10">
    <location>
        <begin position="617"/>
        <end position="714"/>
    </location>
</feature>
<dbReference type="EMBL" id="JAAAIM010000003">
    <property type="protein sequence ID" value="KAG0298841.1"/>
    <property type="molecule type" value="Genomic_DNA"/>
</dbReference>
<dbReference type="Pfam" id="PF00072">
    <property type="entry name" value="Response_reg"/>
    <property type="match status" value="1"/>
</dbReference>
<comment type="catalytic activity">
    <reaction evidence="8">
        <text>L-seryl-[protein] + ATP = O-phospho-L-seryl-[protein] + ADP + H(+)</text>
        <dbReference type="Rhea" id="RHEA:17989"/>
        <dbReference type="Rhea" id="RHEA-COMP:9863"/>
        <dbReference type="Rhea" id="RHEA-COMP:11604"/>
        <dbReference type="ChEBI" id="CHEBI:15378"/>
        <dbReference type="ChEBI" id="CHEBI:29999"/>
        <dbReference type="ChEBI" id="CHEBI:30616"/>
        <dbReference type="ChEBI" id="CHEBI:83421"/>
        <dbReference type="ChEBI" id="CHEBI:456216"/>
        <dbReference type="EC" id="2.7.11.1"/>
    </reaction>
</comment>
<feature type="region of interest" description="Disordered" evidence="10">
    <location>
        <begin position="1344"/>
        <end position="1489"/>
    </location>
</feature>
<sequence length="2480" mass="270282">MVRSSASSPLAGPALSGVILSGRPSPVFATPGIKLGHGRQASITDVDAHERRLRRQAGHRFHYESGFQPAVNVDSSKDNDGDVEVLSLDTPKSVGYAGKGLKASGSALEPFSATQLAASRSSDNGTSVPELPHSNYLDSVDFVNAFKIQGTGKIPEPNQAKPIRRRSVDSIDPSMVHAEIIAQTRRAKLEKWRPDLDQPIIEVTVEAASPILEVDESSTVKAPTTVVWVDWLEEYQAQKKARLLQKQKDQSLSPALSLSVSPPSRDSSFHEGPKTPVMSTLLPVLQTTPDSLSPPGRRPKNPQGLRINSRSPSGMSISSQKSQQSLKGGLGPKLVSWWKSVRRKSMSLVQPRKASVDSSPVPSDEGRFKDQDQQSVIESEYPPQKGKQEGSSSSPAPRQPYPQPQHPFQMQQQLPPQHPQPPLQPEPKAFVSKSLFEKPDAKPGPLVLTTALNTVDSISPTSKSSGTKTSPREKPGLSIQVNVSPTIVRRGSVMARTSSFSAGINSANAPEGSPQQGGPERSTKTIRSMLEQYKSDCDEEMRKIIDGLNEYVEKGLNYVEDIDSMPDFSAQQLDRAEVEEIEGWIENSQMEMEEEAAIQQLGEDASFDSVNERDLLEEDRTPRSDYPGALQGFSEGYFPEVSDNESPLEEPRIRPMRDSGEWSPSPSWNGGSIPLHRKMTRESQQRSHSRVSSLSRRNNSSAYSPGTPVMSSPNANVTLISEDSYQPTPFILTLQELISVAQLMLDTPLKTILDNKGACTNFVTKLQVIGKAWDYNSNWPCRAWYVKALLAVAGLARVVQWWEAERSHWAQSANITIKAKESSRPPSLYVAKQDPSTGTTSGQAAEASAVKETVTRMQTPTGSDLVDPESALALQYTQTTTESGQQVTGADVSMEESDLEGAEAGELPGLVTIDTLAEILEKDTDGQTRLTNDDILQLKREAEKGQSKNVVMELSLDMNDVTILYLSPSWSELLGFDWQELMDLPISTFLTEEECNVFRDATQRLLEDDQSTLELTFHLLSEFSPPSSFDDSSSSQSEHFTYIQSLNQQGEIGSFLKMIGRGMLIYERTTGEPARTMWAIQPYIGGDDNTISSSGSVMSALSENSEEEELDAEQDQNEDEGSESQDQDEGQDQDVPYQRMLADNASVHSQMIPLQEVRCNICEHMVISLYFEKHSKTCSEWHKTEMELQICNDLLRELISHINTFKELPTFQSVEPEDEGAARMNMNALIDLQAITRTALAISTPGRDAESDDKSPKDSPGSLSLQSPASESRISEVFRWEAPMTSDISIMAVSDRVDAAIHHKTTLVSHMREIAEEDERERSRGYGLEDDFAVQCAIESVPVPEVVEQQPSPIETPLTPTSVELSRTASASSDLGTGTSDSAESSTTVVKMSKVERPPTAATAAQPSQVAQPNQVSQSTQSSQSSGASVKDIQSNRPNLVSESSHTSQSSQTSQGSEGSRTKQTSPTTRKHRPSFVDIHPSSAFLPESHLSPRMSHRFLAPHSVDGSPTDTVSPSALLKSPLSPSFPQPTPLTRPTPPSIKDFDFIKPISKGAFGSVFLAKKRATGDYFAIKVLKKSDMVAKNQVTNVKAERMILMNQTDSPFVVSLYFSFQSKEYLYLVMEYLNGGDCMALIKAIVRLPEDWARNYLAEVVLGLEYLHNAGVVHRDLKPDNLLIDQNGHLKLTDFGLSRIGFLGRQAQTDRRTKIPMPSPYSESRPMSPFLFSQAADSTTESSSIPMIPTPKLGPTHPSYFAWGERSRRSSNASSTSIDGRFPAFGMPSVDMPKLPAAAMLTSSSSNAPFPLSESSVKSSGSFLTGTALHPVHSMSPKVSHSNSPLMPPSFLLNDLKEEVPEKCVGTPDYLAPECVLGMSQDAMVDWWALGVICYEFLYGCPPFHGDTPEQVFENILSRDIDWMESELELSPEARDFMERLLCTDPEQRLGFNGAEEVKDHLFFKDINWDTLLSERPAFVPAPADIEDTEYFDVRGAKMGSFKEDIPELKDMQAMANVLSKRGSLNQAGTQPPTPGATEESASTAVTTPLTVDTHPLDTTTTPRAHSPSNTSSDDPVLNALESARDEAGADFGTFAFINLPALEKANNDVIRKLRSDNAFGSNGGSSMSSSISEFSAEMPGTPSSSSNVSSSNITKNKHRSMNALINTPPLRFDGKNYFSYSPKGSPSSSGSAGTINSQLQGSGTIQESSGEYHPQRSASVPVAFGDDSSKEGVSPAETSQAIRRASMPLRPRTHSTGNTDIHPFVIPNVSSPTSPIGSKTLPQVSHTRDRRSGSTSSGSGLRSSRHSLKATATLRSTAKGAIRKTSRTRDCLVVDDNPISAKILETILTRLNCRCVVMRNGAEAIRCAMGSVKFDVIFMDIRMPIIDGETATRMIKSTQNTNSLTPIIAVTAFPDLAAQIFDYMMVKPVTREEIEKRLQFFCPIQPNVSEVPTPSKETSPSGTGSAPGSGSGSGGGSSVNGSNGGAG</sequence>
<feature type="compositionally biased region" description="Low complexity" evidence="10">
    <location>
        <begin position="1442"/>
        <end position="1459"/>
    </location>
</feature>
<feature type="compositionally biased region" description="Low complexity" evidence="10">
    <location>
        <begin position="1344"/>
        <end position="1355"/>
    </location>
</feature>
<feature type="compositionally biased region" description="Low complexity" evidence="10">
    <location>
        <begin position="311"/>
        <end position="327"/>
    </location>
</feature>
<dbReference type="Proteomes" id="UP001194696">
    <property type="component" value="Unassembled WGS sequence"/>
</dbReference>
<dbReference type="PROSITE" id="PS00108">
    <property type="entry name" value="PROTEIN_KINASE_ST"/>
    <property type="match status" value="1"/>
</dbReference>
<dbReference type="CDD" id="cd05611">
    <property type="entry name" value="STKc_Rim15_like"/>
    <property type="match status" value="1"/>
</dbReference>
<evidence type="ECO:0000256" key="5">
    <source>
        <dbReference type="ARBA" id="ARBA00022777"/>
    </source>
</evidence>
<feature type="compositionally biased region" description="Polar residues" evidence="10">
    <location>
        <begin position="834"/>
        <end position="843"/>
    </location>
</feature>
<protein>
    <recommendedName>
        <fullName evidence="1">non-specific serine/threonine protein kinase</fullName>
        <ecNumber evidence="1">2.7.11.1</ecNumber>
    </recommendedName>
</protein>
<feature type="region of interest" description="Disordered" evidence="10">
    <location>
        <begin position="499"/>
        <end position="524"/>
    </location>
</feature>
<name>A0ABQ7KGJ3_9FUNG</name>
<dbReference type="PROSITE" id="PS50112">
    <property type="entry name" value="PAS"/>
    <property type="match status" value="1"/>
</dbReference>
<feature type="domain" description="AGC-kinase C-terminal" evidence="14">
    <location>
        <begin position="1957"/>
        <end position="2041"/>
    </location>
</feature>
<evidence type="ECO:0000256" key="6">
    <source>
        <dbReference type="ARBA" id="ARBA00022840"/>
    </source>
</evidence>
<evidence type="ECO:0000256" key="2">
    <source>
        <dbReference type="ARBA" id="ARBA00022527"/>
    </source>
</evidence>
<feature type="domain" description="Protein kinase" evidence="11">
    <location>
        <begin position="1544"/>
        <end position="1956"/>
    </location>
</feature>
<feature type="domain" description="Response regulatory" evidence="12">
    <location>
        <begin position="2323"/>
        <end position="2435"/>
    </location>
</feature>
<feature type="region of interest" description="Disordered" evidence="10">
    <location>
        <begin position="2440"/>
        <end position="2480"/>
    </location>
</feature>
<dbReference type="PANTHER" id="PTHR24356">
    <property type="entry name" value="SERINE/THREONINE-PROTEIN KINASE"/>
    <property type="match status" value="1"/>
</dbReference>
<feature type="compositionally biased region" description="Low complexity" evidence="10">
    <location>
        <begin position="251"/>
        <end position="266"/>
    </location>
</feature>
<feature type="compositionally biased region" description="Low complexity" evidence="10">
    <location>
        <begin position="2172"/>
        <end position="2184"/>
    </location>
</feature>
<dbReference type="PROSITE" id="PS51285">
    <property type="entry name" value="AGC_KINASE_CTER"/>
    <property type="match status" value="1"/>
</dbReference>
<feature type="compositionally biased region" description="Polar residues" evidence="10">
    <location>
        <begin position="2185"/>
        <end position="2202"/>
    </location>
</feature>
<dbReference type="InterPro" id="IPR000014">
    <property type="entry name" value="PAS"/>
</dbReference>
<dbReference type="Pfam" id="PF00069">
    <property type="entry name" value="Pkinase"/>
    <property type="match status" value="2"/>
</dbReference>
<dbReference type="Gene3D" id="1.10.510.10">
    <property type="entry name" value="Transferase(Phosphotransferase) domain 1"/>
    <property type="match status" value="2"/>
</dbReference>
<feature type="compositionally biased region" description="Acidic residues" evidence="10">
    <location>
        <begin position="1104"/>
        <end position="1132"/>
    </location>
</feature>
<dbReference type="EC" id="2.7.11.1" evidence="1"/>
<feature type="compositionally biased region" description="Low complexity" evidence="10">
    <location>
        <begin position="457"/>
        <end position="469"/>
    </location>
</feature>
<evidence type="ECO:0000313" key="16">
    <source>
        <dbReference type="Proteomes" id="UP001194696"/>
    </source>
</evidence>
<dbReference type="InterPro" id="IPR001789">
    <property type="entry name" value="Sig_transdc_resp-reg_receiver"/>
</dbReference>
<feature type="region of interest" description="Disordered" evidence="10">
    <location>
        <begin position="2016"/>
        <end position="2069"/>
    </location>
</feature>
<dbReference type="PANTHER" id="PTHR24356:SF1">
    <property type="entry name" value="SERINE_THREONINE-PROTEIN KINASE GREATWALL"/>
    <property type="match status" value="1"/>
</dbReference>
<feature type="compositionally biased region" description="Low complexity" evidence="10">
    <location>
        <begin position="1398"/>
        <end position="1429"/>
    </location>
</feature>
<feature type="compositionally biased region" description="Low complexity" evidence="10">
    <location>
        <begin position="690"/>
        <end position="704"/>
    </location>
</feature>
<feature type="compositionally biased region" description="Basic and acidic residues" evidence="10">
    <location>
        <begin position="1247"/>
        <end position="1257"/>
    </location>
</feature>
<feature type="region of interest" description="Disordered" evidence="10">
    <location>
        <begin position="346"/>
        <end position="483"/>
    </location>
</feature>
<dbReference type="SUPFAM" id="SSF56112">
    <property type="entry name" value="Protein kinase-like (PK-like)"/>
    <property type="match status" value="1"/>
</dbReference>
<feature type="region of interest" description="Disordered" evidence="10">
    <location>
        <begin position="826"/>
        <end position="850"/>
    </location>
</feature>